<dbReference type="GO" id="GO:0015627">
    <property type="term" value="C:type II protein secretion system complex"/>
    <property type="evidence" value="ECO:0007669"/>
    <property type="project" value="InterPro"/>
</dbReference>
<evidence type="ECO:0000256" key="8">
    <source>
        <dbReference type="ARBA" id="ARBA00022927"/>
    </source>
</evidence>
<keyword evidence="7" id="KW-0812">Transmembrane</keyword>
<dbReference type="RefSeq" id="WP_119454524.1">
    <property type="nucleotide sequence ID" value="NZ_QWGA01000007.1"/>
</dbReference>
<sequence length="250" mass="26168">MRVFLIIAALLALIWAGASQIPLGFALRQLPLNAMGVNWTQSEGTIWNGRIMGVYLNGQPVGDIDVALQPASLITMQPKVDFQWGGAGGRGAGSVGISGDTVSASNLRIEQRISAMESLSPEVRAVGGVFRLSQGALRIEGNRCTSATGRLSSDTLSIAAQQFGREFSELSGTLDCVDGAFNIDMNGSGPTGDTVAVAAEATLYGRSEIKVVANTNDDEIESLLASAGFNRRDGVWTFIRETGGSGQGAQ</sequence>
<reference evidence="11 12" key="1">
    <citation type="submission" date="2018-08" db="EMBL/GenBank/DDBJ databases">
        <title>Henriciella mobilis sp. nov., isolated from seawater.</title>
        <authorList>
            <person name="Cheng H."/>
            <person name="Wu Y.-H."/>
            <person name="Xu X.-W."/>
            <person name="Guo L.-L."/>
        </authorList>
    </citation>
    <scope>NUCLEOTIDE SEQUENCE [LARGE SCALE GENOMIC DNA]</scope>
    <source>
        <strain evidence="11 12">CCUG67844</strain>
    </source>
</reference>
<dbReference type="AlphaFoldDB" id="A0A399RHA6"/>
<evidence type="ECO:0000256" key="4">
    <source>
        <dbReference type="ARBA" id="ARBA00022448"/>
    </source>
</evidence>
<proteinExistence type="inferred from homology"/>
<comment type="similarity">
    <text evidence="2">Belongs to the GSP N family.</text>
</comment>
<keyword evidence="6" id="KW-0997">Cell inner membrane</keyword>
<comment type="subcellular location">
    <subcellularLocation>
        <location evidence="1">Cell inner membrane</location>
    </subcellularLocation>
</comment>
<keyword evidence="4" id="KW-0813">Transport</keyword>
<accession>A0A399RHA6</accession>
<dbReference type="InterPro" id="IPR022792">
    <property type="entry name" value="T2SS_protein-GspN"/>
</dbReference>
<keyword evidence="8" id="KW-0653">Protein transport</keyword>
<evidence type="ECO:0000313" key="12">
    <source>
        <dbReference type="Proteomes" id="UP000265845"/>
    </source>
</evidence>
<protein>
    <recommendedName>
        <fullName evidence="3">Type II secretion system protein N</fullName>
    </recommendedName>
    <alternativeName>
        <fullName evidence="10">General secretion pathway protein N</fullName>
    </alternativeName>
</protein>
<evidence type="ECO:0000256" key="1">
    <source>
        <dbReference type="ARBA" id="ARBA00004533"/>
    </source>
</evidence>
<evidence type="ECO:0000256" key="2">
    <source>
        <dbReference type="ARBA" id="ARBA00007208"/>
    </source>
</evidence>
<evidence type="ECO:0000256" key="5">
    <source>
        <dbReference type="ARBA" id="ARBA00022475"/>
    </source>
</evidence>
<evidence type="ECO:0000313" key="11">
    <source>
        <dbReference type="EMBL" id="RIJ29109.1"/>
    </source>
</evidence>
<organism evidence="11 12">
    <name type="scientific">Henriciella algicola</name>
    <dbReference type="NCBI Taxonomy" id="1608422"/>
    <lineage>
        <taxon>Bacteria</taxon>
        <taxon>Pseudomonadati</taxon>
        <taxon>Pseudomonadota</taxon>
        <taxon>Alphaproteobacteria</taxon>
        <taxon>Hyphomonadales</taxon>
        <taxon>Hyphomonadaceae</taxon>
        <taxon>Henriciella</taxon>
    </lineage>
</organism>
<evidence type="ECO:0000256" key="9">
    <source>
        <dbReference type="ARBA" id="ARBA00023136"/>
    </source>
</evidence>
<evidence type="ECO:0000256" key="7">
    <source>
        <dbReference type="ARBA" id="ARBA00022692"/>
    </source>
</evidence>
<keyword evidence="9" id="KW-0472">Membrane</keyword>
<dbReference type="EMBL" id="QWGA01000007">
    <property type="protein sequence ID" value="RIJ29109.1"/>
    <property type="molecule type" value="Genomic_DNA"/>
</dbReference>
<gene>
    <name evidence="11" type="ORF">D1222_12190</name>
</gene>
<keyword evidence="12" id="KW-1185">Reference proteome</keyword>
<dbReference type="GO" id="GO:0005886">
    <property type="term" value="C:plasma membrane"/>
    <property type="evidence" value="ECO:0007669"/>
    <property type="project" value="UniProtKB-SubCell"/>
</dbReference>
<evidence type="ECO:0000256" key="6">
    <source>
        <dbReference type="ARBA" id="ARBA00022519"/>
    </source>
</evidence>
<dbReference type="Proteomes" id="UP000265845">
    <property type="component" value="Unassembled WGS sequence"/>
</dbReference>
<evidence type="ECO:0000256" key="3">
    <source>
        <dbReference type="ARBA" id="ARBA00021563"/>
    </source>
</evidence>
<dbReference type="OrthoDB" id="7631278at2"/>
<keyword evidence="5" id="KW-1003">Cell membrane</keyword>
<dbReference type="Pfam" id="PF01203">
    <property type="entry name" value="T2SSN"/>
    <property type="match status" value="1"/>
</dbReference>
<comment type="caution">
    <text evidence="11">The sequence shown here is derived from an EMBL/GenBank/DDBJ whole genome shotgun (WGS) entry which is preliminary data.</text>
</comment>
<dbReference type="GO" id="GO:0015628">
    <property type="term" value="P:protein secretion by the type II secretion system"/>
    <property type="evidence" value="ECO:0007669"/>
    <property type="project" value="InterPro"/>
</dbReference>
<name>A0A399RHA6_9PROT</name>
<evidence type="ECO:0000256" key="10">
    <source>
        <dbReference type="ARBA" id="ARBA00030772"/>
    </source>
</evidence>